<evidence type="ECO:0000256" key="1">
    <source>
        <dbReference type="SAM" id="MobiDB-lite"/>
    </source>
</evidence>
<organism evidence="2 3">
    <name type="scientific">Candidatus Campbellbacteria bacterium RIFCSPHIGHO2_01_FULL_34_10</name>
    <dbReference type="NCBI Taxonomy" id="1797577"/>
    <lineage>
        <taxon>Bacteria</taxon>
        <taxon>Candidatus Campbelliibacteriota</taxon>
    </lineage>
</organism>
<sequence>MRILYYPIHEGFVEKLPKRRFPMAKMTEERRKKKPDRVPVCFKPSAVKGHRQFDAQRGGPTNRDDGS</sequence>
<protein>
    <submittedName>
        <fullName evidence="2">Uncharacterized protein</fullName>
    </submittedName>
</protein>
<name>A0A1F5EKU2_9BACT</name>
<dbReference type="Proteomes" id="UP000186670">
    <property type="component" value="Unassembled WGS sequence"/>
</dbReference>
<gene>
    <name evidence="2" type="ORF">A2811_02925</name>
</gene>
<evidence type="ECO:0000313" key="2">
    <source>
        <dbReference type="EMBL" id="OGD68015.1"/>
    </source>
</evidence>
<reference evidence="2 3" key="1">
    <citation type="journal article" date="2016" name="Nat. Commun.">
        <title>Thousands of microbial genomes shed light on interconnected biogeochemical processes in an aquifer system.</title>
        <authorList>
            <person name="Anantharaman K."/>
            <person name="Brown C.T."/>
            <person name="Hug L.A."/>
            <person name="Sharon I."/>
            <person name="Castelle C.J."/>
            <person name="Probst A.J."/>
            <person name="Thomas B.C."/>
            <person name="Singh A."/>
            <person name="Wilkins M.J."/>
            <person name="Karaoz U."/>
            <person name="Brodie E.L."/>
            <person name="Williams K.H."/>
            <person name="Hubbard S.S."/>
            <person name="Banfield J.F."/>
        </authorList>
    </citation>
    <scope>NUCLEOTIDE SEQUENCE [LARGE SCALE GENOMIC DNA]</scope>
</reference>
<proteinExistence type="predicted"/>
<dbReference type="AlphaFoldDB" id="A0A1F5EKU2"/>
<dbReference type="EMBL" id="MEZZ01000042">
    <property type="protein sequence ID" value="OGD68015.1"/>
    <property type="molecule type" value="Genomic_DNA"/>
</dbReference>
<comment type="caution">
    <text evidence="2">The sequence shown here is derived from an EMBL/GenBank/DDBJ whole genome shotgun (WGS) entry which is preliminary data.</text>
</comment>
<accession>A0A1F5EKU2</accession>
<evidence type="ECO:0000313" key="3">
    <source>
        <dbReference type="Proteomes" id="UP000186670"/>
    </source>
</evidence>
<feature type="region of interest" description="Disordered" evidence="1">
    <location>
        <begin position="27"/>
        <end position="67"/>
    </location>
</feature>